<evidence type="ECO:0000313" key="2">
    <source>
        <dbReference type="Proteomes" id="UP000806077"/>
    </source>
</evidence>
<protein>
    <submittedName>
        <fullName evidence="1">Uncharacterized protein</fullName>
    </submittedName>
</protein>
<organism evidence="1 2">
    <name type="scientific">Tenacibaculum finnmarkense genomovar finnmarkense</name>
    <dbReference type="NCBI Taxonomy" id="1458503"/>
    <lineage>
        <taxon>Bacteria</taxon>
        <taxon>Pseudomonadati</taxon>
        <taxon>Bacteroidota</taxon>
        <taxon>Flavobacteriia</taxon>
        <taxon>Flavobacteriales</taxon>
        <taxon>Flavobacteriaceae</taxon>
        <taxon>Tenacibaculum</taxon>
        <taxon>Tenacibaculum finnmarkense</taxon>
    </lineage>
</organism>
<accession>A0AAP1WGN8</accession>
<keyword evidence="2" id="KW-1185">Reference proteome</keyword>
<gene>
    <name evidence="1" type="ORF">F7645_09010</name>
</gene>
<proteinExistence type="predicted"/>
<reference evidence="1 2" key="1">
    <citation type="journal article" date="2020" name="Int. J. Syst. Evol. Microbiol.">
        <title>Tenacibaculum piscium sp. nov., isolated from skin ulcers of sea-farmed fish, and description of Tenacibaculum finnmarkense sp. nov. with subdivision into genomovars finnmarkense and ulcerans.</title>
        <authorList>
            <person name="Olsen A.B."/>
            <person name="Spilsberg B."/>
            <person name="Nilsen H.K."/>
            <person name="Lagesen K."/>
            <person name="Gulla S."/>
            <person name="Avendano-Herrera R."/>
            <person name="Irgang R."/>
            <person name="Duchaud E."/>
            <person name="Colquhoun D.J."/>
        </authorList>
    </citation>
    <scope>NUCLEOTIDE SEQUENCE [LARGE SCALE GENOMIC DNA]</scope>
    <source>
        <strain evidence="1 2">TNO037</strain>
    </source>
</reference>
<comment type="caution">
    <text evidence="1">The sequence shown here is derived from an EMBL/GenBank/DDBJ whole genome shotgun (WGS) entry which is preliminary data.</text>
</comment>
<dbReference type="EMBL" id="WXXV01000011">
    <property type="protein sequence ID" value="MBE7695558.1"/>
    <property type="molecule type" value="Genomic_DNA"/>
</dbReference>
<sequence length="111" mass="13011">MKIQLFLKFHQLIALHKLTSKLYDLDFLTLESQEKVAVSIGLILADKFDKKIKTIQKKLFFDTTKDIKFTFDFFEAWALKHICIQLIGTSDSNFNKVNIQVVINKLDQERC</sequence>
<dbReference type="Proteomes" id="UP000806077">
    <property type="component" value="Unassembled WGS sequence"/>
</dbReference>
<name>A0AAP1WGN8_9FLAO</name>
<evidence type="ECO:0000313" key="1">
    <source>
        <dbReference type="EMBL" id="MBE7695558.1"/>
    </source>
</evidence>
<dbReference type="AlphaFoldDB" id="A0AAP1WGN8"/>
<dbReference type="RefSeq" id="WP_101955820.1">
    <property type="nucleotide sequence ID" value="NZ_JAFMUA010000047.1"/>
</dbReference>